<dbReference type="InterPro" id="IPR040521">
    <property type="entry name" value="KDZ"/>
</dbReference>
<evidence type="ECO:0000259" key="2">
    <source>
        <dbReference type="Pfam" id="PF18803"/>
    </source>
</evidence>
<reference evidence="3 4" key="1">
    <citation type="submission" date="2014-06" db="EMBL/GenBank/DDBJ databases">
        <title>Evolutionary Origins and Diversification of the Mycorrhizal Mutualists.</title>
        <authorList>
            <consortium name="DOE Joint Genome Institute"/>
            <consortium name="Mycorrhizal Genomics Consortium"/>
            <person name="Kohler A."/>
            <person name="Kuo A."/>
            <person name="Nagy L.G."/>
            <person name="Floudas D."/>
            <person name="Copeland A."/>
            <person name="Barry K.W."/>
            <person name="Cichocki N."/>
            <person name="Veneault-Fourrey C."/>
            <person name="LaButti K."/>
            <person name="Lindquist E.A."/>
            <person name="Lipzen A."/>
            <person name="Lundell T."/>
            <person name="Morin E."/>
            <person name="Murat C."/>
            <person name="Riley R."/>
            <person name="Ohm R."/>
            <person name="Sun H."/>
            <person name="Tunlid A."/>
            <person name="Henrissat B."/>
            <person name="Grigoriev I.V."/>
            <person name="Hibbett D.S."/>
            <person name="Martin F."/>
        </authorList>
    </citation>
    <scope>NUCLEOTIDE SEQUENCE [LARGE SCALE GENOMIC DNA]</scope>
    <source>
        <strain evidence="3 4">SS14</strain>
    </source>
</reference>
<keyword evidence="4" id="KW-1185">Reference proteome</keyword>
<organism evidence="3 4">
    <name type="scientific">Sphaerobolus stellatus (strain SS14)</name>
    <dbReference type="NCBI Taxonomy" id="990650"/>
    <lineage>
        <taxon>Eukaryota</taxon>
        <taxon>Fungi</taxon>
        <taxon>Dikarya</taxon>
        <taxon>Basidiomycota</taxon>
        <taxon>Agaricomycotina</taxon>
        <taxon>Agaricomycetes</taxon>
        <taxon>Phallomycetidae</taxon>
        <taxon>Geastrales</taxon>
        <taxon>Sphaerobolaceae</taxon>
        <taxon>Sphaerobolus</taxon>
    </lineage>
</organism>
<dbReference type="AlphaFoldDB" id="A0A0C9TRP4"/>
<gene>
    <name evidence="3" type="ORF">M422DRAFT_274636</name>
</gene>
<dbReference type="InterPro" id="IPR041457">
    <property type="entry name" value="CxC2_KDZ-assoc"/>
</dbReference>
<proteinExistence type="predicted"/>
<feature type="compositionally biased region" description="Basic and acidic residues" evidence="1">
    <location>
        <begin position="124"/>
        <end position="134"/>
    </location>
</feature>
<name>A0A0C9TRP4_SPHS4</name>
<dbReference type="Pfam" id="PF18758">
    <property type="entry name" value="KDZ"/>
    <property type="match status" value="1"/>
</dbReference>
<dbReference type="HOGENOM" id="CLU_003703_13_0_1"/>
<dbReference type="PANTHER" id="PTHR33096">
    <property type="entry name" value="CXC2 DOMAIN-CONTAINING PROTEIN"/>
    <property type="match status" value="1"/>
</dbReference>
<evidence type="ECO:0000256" key="1">
    <source>
        <dbReference type="SAM" id="MobiDB-lite"/>
    </source>
</evidence>
<accession>A0A0C9TRP4</accession>
<dbReference type="Pfam" id="PF18803">
    <property type="entry name" value="CxC2"/>
    <property type="match status" value="1"/>
</dbReference>
<protein>
    <recommendedName>
        <fullName evidence="2">CxC2-like cysteine cluster KDZ transposase-associated domain-containing protein</fullName>
    </recommendedName>
</protein>
<dbReference type="Proteomes" id="UP000054279">
    <property type="component" value="Unassembled WGS sequence"/>
</dbReference>
<evidence type="ECO:0000313" key="4">
    <source>
        <dbReference type="Proteomes" id="UP000054279"/>
    </source>
</evidence>
<feature type="region of interest" description="Disordered" evidence="1">
    <location>
        <begin position="115"/>
        <end position="134"/>
    </location>
</feature>
<feature type="domain" description="CxC2-like cysteine cluster KDZ transposase-associated" evidence="2">
    <location>
        <begin position="218"/>
        <end position="324"/>
    </location>
</feature>
<dbReference type="OrthoDB" id="2804062at2759"/>
<dbReference type="PANTHER" id="PTHR33096:SF1">
    <property type="entry name" value="CXC1-LIKE CYSTEINE CLUSTER ASSOCIATED WITH KDZ TRANSPOSASES DOMAIN-CONTAINING PROTEIN"/>
    <property type="match status" value="1"/>
</dbReference>
<evidence type="ECO:0000313" key="3">
    <source>
        <dbReference type="EMBL" id="KIJ24549.1"/>
    </source>
</evidence>
<sequence>MSLLSKHKISRELRNQVQRRRGKPLADPRNVVSVKMVDGREVIWQERRQVQEESQNQEDEVQALGVGHSVVRSFAGVSSYQAPKMQEYLDNTEGDNDRDIIMDEDGDFGIALEVEGSSDEEPVPDTHDSRSMKEASEELLPNIDLRAMALEAFYEQESPASETCTCLEIGCSRIGVYDCIDCDLDGLFCRDCLLDNHQWHPFHWPMEWMGDHFEHRRLGDVGAMLPLGHGGEQCRHIADDLGPQKMTIADVTGVHEIMVGWCRCAHAPSAAQQLFQRRLFPATIIKPRTAFTFRLLKLFHMLNHVARTSPWDFVGTMHRLTDNVNPKGSPDIYKTFKEVQRQWRIVRAWKRAGVMDPFLARKPGSLAMPCVSCPLPGVNLDEDWANHPDSELIHTVYIGGDGNFRLRRHNKGLGEASDPSLFGDDAFYAPDSDYKAFYHVRAGAADDTTGVTCGHKAGDPTRAAGKPKHPTSGQISMSCVRSGAFLRKGTVDLTYGEKFINFDYPLTQVLKDILSMGIKRVIVSYDIACKYHIYFHKRIAHPDWPLMTPEQLRSLKEIALIWLVPKWHLASHVEECTDKFSFNWTPNVGRTCGEIVETNWASLNLLATSTREMGVGHRKDTLTDAKFDTNWRKATNEGPRLLKSYRKSSIIVLEKRQLFTNLEEALGETTVIRLREETARGEASQYRPRLIEAPSRLAVVKKIQGEENMRMNPVNRQGRGGTSVTRRITPSIGINMALDLEMRQQNLRAKFKLKNQPTLRQDLDMDESRCKLSRGLEDWAKTLKEFMPPEALQVELRGETLPEKAKLHLPSDFDKESHERLGLVSLVITEYRLRVAQAYDALKKIREALGLKSFLVRRKHCQSGQSALLRSETEITRAQRQVSKWADVYERAWDAMENLREPDENGCHDGGRLRTLHRGRDLVMLSAWLDEHKLWRERGEVAQSVAARKGEGRQELPWIWKVEFEMGGATSDAVEEVVHGWTAEGKF</sequence>
<dbReference type="EMBL" id="KN837478">
    <property type="protein sequence ID" value="KIJ24549.1"/>
    <property type="molecule type" value="Genomic_DNA"/>
</dbReference>